<keyword evidence="5" id="KW-1185">Reference proteome</keyword>
<sequence length="524" mass="54085">MGKKSLIKSTSKKKRAPKKAASKAKPKKKAPAKKAAPEKPKPAAKSKPTPKPAKKAAPKKTAPKKKPVSVKDLLKKKFDIVTPTVLYTVPAKMVAKSTFTAPERLAGFNADDTQRIKGLLANVYSEKDLKAAAEKAAAEKAAAEKAAAEKAAAEKAAAEKAAAEKAAAEKAAAEKAAAEKAAAEKAAAEKAAAEKAAAEKAAAEKAAAEKAAAEKAAAEKAAAEKAAAEKAAAEKAAAEKAAAEKAAAEKAAAEKAEAIKNAAAQKSDVSVSYETAKAPAKAQKPSDPVDNSIKLLAAGLAFLILLVVGASASNSFKYYLAENQGALEVWKGKFAPLGKKMLIALPGVPAPEDLKGTYRSDDVYPLVFAYYIDKADALLDVPGIPDFEGIKATLKTALEYGSTSALRDAAYVRLDNIDRLILTYKADVAASRGTIEDLTAAIGFLKDADKLTTDKAQEEINAQKIAAHLATITMLEEQAAAAEAEAEQAAADAEAEAEAARQAEAGAPASEDAIEAPEAAPDHQ</sequence>
<dbReference type="Pfam" id="PF07382">
    <property type="entry name" value="HC2"/>
    <property type="match status" value="1"/>
</dbReference>
<proteinExistence type="inferred from homology"/>
<dbReference type="InterPro" id="IPR009970">
    <property type="entry name" value="HC2"/>
</dbReference>
<dbReference type="Proteomes" id="UP000427906">
    <property type="component" value="Chromosome"/>
</dbReference>
<dbReference type="GO" id="GO:0030261">
    <property type="term" value="P:chromosome condensation"/>
    <property type="evidence" value="ECO:0007669"/>
    <property type="project" value="InterPro"/>
</dbReference>
<feature type="region of interest" description="Disordered" evidence="3">
    <location>
        <begin position="145"/>
        <end position="164"/>
    </location>
</feature>
<evidence type="ECO:0000256" key="3">
    <source>
        <dbReference type="SAM" id="MobiDB-lite"/>
    </source>
</evidence>
<dbReference type="AlphaFoldDB" id="A0A5K7YHM5"/>
<feature type="compositionally biased region" description="Basic residues" evidence="3">
    <location>
        <begin position="1"/>
        <end position="32"/>
    </location>
</feature>
<dbReference type="EMBL" id="AP021874">
    <property type="protein sequence ID" value="BBO66221.1"/>
    <property type="molecule type" value="Genomic_DNA"/>
</dbReference>
<feature type="region of interest" description="Disordered" evidence="3">
    <location>
        <begin position="1"/>
        <end position="69"/>
    </location>
</feature>
<accession>A0A5K7YHM5</accession>
<organism evidence="4 5">
    <name type="scientific">Desulfosarcina alkanivorans</name>
    <dbReference type="NCBI Taxonomy" id="571177"/>
    <lineage>
        <taxon>Bacteria</taxon>
        <taxon>Pseudomonadati</taxon>
        <taxon>Thermodesulfobacteriota</taxon>
        <taxon>Desulfobacteria</taxon>
        <taxon>Desulfobacterales</taxon>
        <taxon>Desulfosarcinaceae</taxon>
        <taxon>Desulfosarcina</taxon>
    </lineage>
</organism>
<feature type="compositionally biased region" description="Low complexity" evidence="3">
    <location>
        <begin position="480"/>
        <end position="492"/>
    </location>
</feature>
<protein>
    <submittedName>
        <fullName evidence="4">Uncharacterized protein</fullName>
    </submittedName>
</protein>
<dbReference type="PANTHER" id="PTHR10004:SF8">
    <property type="entry name" value="OS06G0538200 PROTEIN"/>
    <property type="match status" value="1"/>
</dbReference>
<feature type="compositionally biased region" description="Low complexity" evidence="3">
    <location>
        <begin position="500"/>
        <end position="524"/>
    </location>
</feature>
<evidence type="ECO:0000313" key="5">
    <source>
        <dbReference type="Proteomes" id="UP000427906"/>
    </source>
</evidence>
<comment type="function">
    <text evidence="1">Might have a role in establishing the nucleoid structure of elementary bodies.</text>
</comment>
<dbReference type="PANTHER" id="PTHR10004">
    <property type="entry name" value="OS06G0538200 PROTEIN"/>
    <property type="match status" value="1"/>
</dbReference>
<feature type="region of interest" description="Disordered" evidence="3">
    <location>
        <begin position="178"/>
        <end position="209"/>
    </location>
</feature>
<name>A0A5K7YHM5_9BACT</name>
<feature type="compositionally biased region" description="Basic residues" evidence="3">
    <location>
        <begin position="52"/>
        <end position="68"/>
    </location>
</feature>
<feature type="region of interest" description="Disordered" evidence="3">
    <location>
        <begin position="480"/>
        <end position="524"/>
    </location>
</feature>
<evidence type="ECO:0000313" key="4">
    <source>
        <dbReference type="EMBL" id="BBO66221.1"/>
    </source>
</evidence>
<evidence type="ECO:0000256" key="2">
    <source>
        <dbReference type="ARBA" id="ARBA00008424"/>
    </source>
</evidence>
<dbReference type="KEGG" id="dalk:DSCA_01510"/>
<dbReference type="GO" id="GO:0030527">
    <property type="term" value="F:structural constituent of chromatin"/>
    <property type="evidence" value="ECO:0007669"/>
    <property type="project" value="InterPro"/>
</dbReference>
<gene>
    <name evidence="4" type="ORF">DSCA_01510</name>
</gene>
<dbReference type="GO" id="GO:0003677">
    <property type="term" value="F:DNA binding"/>
    <property type="evidence" value="ECO:0007669"/>
    <property type="project" value="InterPro"/>
</dbReference>
<comment type="similarity">
    <text evidence="2">Belongs to the histone H1/H5 family. HCT subfamily.</text>
</comment>
<evidence type="ECO:0000256" key="1">
    <source>
        <dbReference type="ARBA" id="ARBA00002344"/>
    </source>
</evidence>
<reference evidence="4 5" key="1">
    <citation type="submission" date="2019-11" db="EMBL/GenBank/DDBJ databases">
        <title>Comparative genomics of hydrocarbon-degrading Desulfosarcina strains.</title>
        <authorList>
            <person name="Watanabe M."/>
            <person name="Kojima H."/>
            <person name="Fukui M."/>
        </authorList>
    </citation>
    <scope>NUCLEOTIDE SEQUENCE [LARGE SCALE GENOMIC DNA]</scope>
    <source>
        <strain evidence="4 5">PL12</strain>
    </source>
</reference>